<evidence type="ECO:0000313" key="3">
    <source>
        <dbReference type="EMBL" id="GGL12990.1"/>
    </source>
</evidence>
<reference evidence="3" key="1">
    <citation type="journal article" date="2014" name="Int. J. Syst. Evol. Microbiol.">
        <title>Complete genome sequence of Corynebacterium casei LMG S-19264T (=DSM 44701T), isolated from a smear-ripened cheese.</title>
        <authorList>
            <consortium name="US DOE Joint Genome Institute (JGI-PGF)"/>
            <person name="Walter F."/>
            <person name="Albersmeier A."/>
            <person name="Kalinowski J."/>
            <person name="Ruckert C."/>
        </authorList>
    </citation>
    <scope>NUCLEOTIDE SEQUENCE</scope>
    <source>
        <strain evidence="3">CGMCC 4.7299</strain>
    </source>
</reference>
<proteinExistence type="predicted"/>
<dbReference type="SMART" id="SM00226">
    <property type="entry name" value="LMWPc"/>
    <property type="match status" value="1"/>
</dbReference>
<keyword evidence="4" id="KW-1185">Reference proteome</keyword>
<evidence type="ECO:0000313" key="4">
    <source>
        <dbReference type="Proteomes" id="UP000656042"/>
    </source>
</evidence>
<feature type="domain" description="Phosphotyrosine protein phosphatase I" evidence="2">
    <location>
        <begin position="8"/>
        <end position="192"/>
    </location>
</feature>
<sequence length="196" mass="20474">MRDSDDQFRLLFVCHANLCRSPLAERLARRAFDDAVGAEAAGVVVSSAGTHAYPGSPMHENSAAVLDECGIDADGFASRTVDEALLAASDLVLTAGREQRAACVSLAPVVTRRAYTLRQFARLSGAAGGVSQDGSPADRMRALVDEAAAVRHRVPAGTAADDDLPDPVGRPVEDFRVCARDIWASLSTIVGVIGGA</sequence>
<dbReference type="InterPro" id="IPR023485">
    <property type="entry name" value="Ptyr_pPase"/>
</dbReference>
<dbReference type="RefSeq" id="WP_189082189.1">
    <property type="nucleotide sequence ID" value="NZ_BMMX01000040.1"/>
</dbReference>
<evidence type="ECO:0000259" key="2">
    <source>
        <dbReference type="SMART" id="SM00226"/>
    </source>
</evidence>
<organism evidence="3 4">
    <name type="scientific">Mangrovihabitans endophyticus</name>
    <dbReference type="NCBI Taxonomy" id="1751298"/>
    <lineage>
        <taxon>Bacteria</taxon>
        <taxon>Bacillati</taxon>
        <taxon>Actinomycetota</taxon>
        <taxon>Actinomycetes</taxon>
        <taxon>Micromonosporales</taxon>
        <taxon>Micromonosporaceae</taxon>
        <taxon>Mangrovihabitans</taxon>
    </lineage>
</organism>
<dbReference type="Gene3D" id="3.40.50.2300">
    <property type="match status" value="1"/>
</dbReference>
<dbReference type="InterPro" id="IPR036196">
    <property type="entry name" value="Ptyr_pPase_sf"/>
</dbReference>
<gene>
    <name evidence="3" type="ORF">GCM10012284_54540</name>
</gene>
<dbReference type="PANTHER" id="PTHR11717:SF7">
    <property type="entry name" value="LOW MOLECULAR WEIGHT PHOSPHOTYROSINE PROTEIN PHOSPHATASE"/>
    <property type="match status" value="1"/>
</dbReference>
<dbReference type="InterPro" id="IPR050438">
    <property type="entry name" value="LMW_PTPase"/>
</dbReference>
<dbReference type="EC" id="3.1.3.48" evidence="1"/>
<dbReference type="Pfam" id="PF01451">
    <property type="entry name" value="LMWPc"/>
    <property type="match status" value="1"/>
</dbReference>
<dbReference type="Proteomes" id="UP000656042">
    <property type="component" value="Unassembled WGS sequence"/>
</dbReference>
<comment type="caution">
    <text evidence="3">The sequence shown here is derived from an EMBL/GenBank/DDBJ whole genome shotgun (WGS) entry which is preliminary data.</text>
</comment>
<dbReference type="EMBL" id="BMMX01000040">
    <property type="protein sequence ID" value="GGL12990.1"/>
    <property type="molecule type" value="Genomic_DNA"/>
</dbReference>
<dbReference type="GO" id="GO:0004725">
    <property type="term" value="F:protein tyrosine phosphatase activity"/>
    <property type="evidence" value="ECO:0007669"/>
    <property type="project" value="UniProtKB-EC"/>
</dbReference>
<dbReference type="SUPFAM" id="SSF52788">
    <property type="entry name" value="Phosphotyrosine protein phosphatases I"/>
    <property type="match status" value="1"/>
</dbReference>
<accession>A0A8J3FR53</accession>
<dbReference type="PANTHER" id="PTHR11717">
    <property type="entry name" value="LOW MOLECULAR WEIGHT PROTEIN TYROSINE PHOSPHATASE"/>
    <property type="match status" value="1"/>
</dbReference>
<name>A0A8J3FR53_9ACTN</name>
<evidence type="ECO:0000256" key="1">
    <source>
        <dbReference type="ARBA" id="ARBA00013064"/>
    </source>
</evidence>
<dbReference type="AlphaFoldDB" id="A0A8J3FR53"/>
<reference evidence="3" key="2">
    <citation type="submission" date="2020-09" db="EMBL/GenBank/DDBJ databases">
        <authorList>
            <person name="Sun Q."/>
            <person name="Zhou Y."/>
        </authorList>
    </citation>
    <scope>NUCLEOTIDE SEQUENCE</scope>
    <source>
        <strain evidence="3">CGMCC 4.7299</strain>
    </source>
</reference>
<protein>
    <recommendedName>
        <fullName evidence="1">protein-tyrosine-phosphatase</fullName>
        <ecNumber evidence="1">3.1.3.48</ecNumber>
    </recommendedName>
</protein>